<comment type="caution">
    <text evidence="4">The sequence shown here is derived from an EMBL/GenBank/DDBJ whole genome shotgun (WGS) entry which is preliminary data.</text>
</comment>
<dbReference type="AlphaFoldDB" id="A0A5M6DDS9"/>
<dbReference type="InterPro" id="IPR017439">
    <property type="entry name" value="Amidohydrolase"/>
</dbReference>
<reference evidence="4 5" key="1">
    <citation type="submission" date="2019-09" db="EMBL/GenBank/DDBJ databases">
        <title>Genome sequence and assembly of Adhaeribacter sp.</title>
        <authorList>
            <person name="Chhetri G."/>
        </authorList>
    </citation>
    <scope>NUCLEOTIDE SEQUENCE [LARGE SCALE GENOMIC DNA]</scope>
    <source>
        <strain evidence="4 5">DK36</strain>
    </source>
</reference>
<dbReference type="GO" id="GO:0046872">
    <property type="term" value="F:metal ion binding"/>
    <property type="evidence" value="ECO:0007669"/>
    <property type="project" value="UniProtKB-KW"/>
</dbReference>
<keyword evidence="2" id="KW-0479">Metal-binding</keyword>
<organism evidence="4 5">
    <name type="scientific">Adhaeribacter rhizoryzae</name>
    <dbReference type="NCBI Taxonomy" id="2607907"/>
    <lineage>
        <taxon>Bacteria</taxon>
        <taxon>Pseudomonadati</taxon>
        <taxon>Bacteroidota</taxon>
        <taxon>Cytophagia</taxon>
        <taxon>Cytophagales</taxon>
        <taxon>Hymenobacteraceae</taxon>
        <taxon>Adhaeribacter</taxon>
    </lineage>
</organism>
<dbReference type="SUPFAM" id="SSF53187">
    <property type="entry name" value="Zn-dependent exopeptidases"/>
    <property type="match status" value="1"/>
</dbReference>
<dbReference type="InterPro" id="IPR002933">
    <property type="entry name" value="Peptidase_M20"/>
</dbReference>
<proteinExistence type="predicted"/>
<dbReference type="GO" id="GO:0050118">
    <property type="term" value="F:N-acetyldiaminopimelate deacetylase activity"/>
    <property type="evidence" value="ECO:0007669"/>
    <property type="project" value="UniProtKB-ARBA"/>
</dbReference>
<dbReference type="PIRSF" id="PIRSF005962">
    <property type="entry name" value="Pept_M20D_amidohydro"/>
    <property type="match status" value="1"/>
</dbReference>
<evidence type="ECO:0000256" key="1">
    <source>
        <dbReference type="ARBA" id="ARBA00022801"/>
    </source>
</evidence>
<dbReference type="Pfam" id="PF07687">
    <property type="entry name" value="M20_dimer"/>
    <property type="match status" value="1"/>
</dbReference>
<feature type="domain" description="Peptidase M20 dimerisation" evidence="3">
    <location>
        <begin position="227"/>
        <end position="319"/>
    </location>
</feature>
<dbReference type="GO" id="GO:0019877">
    <property type="term" value="P:diaminopimelate biosynthetic process"/>
    <property type="evidence" value="ECO:0007669"/>
    <property type="project" value="UniProtKB-ARBA"/>
</dbReference>
<feature type="binding site" evidence="2">
    <location>
        <position position="176"/>
    </location>
    <ligand>
        <name>Mn(2+)</name>
        <dbReference type="ChEBI" id="CHEBI:29035"/>
        <label>2</label>
    </ligand>
</feature>
<dbReference type="FunFam" id="3.30.70.360:FF:000001">
    <property type="entry name" value="N-acetyldiaminopimelate deacetylase"/>
    <property type="match status" value="1"/>
</dbReference>
<dbReference type="InterPro" id="IPR011650">
    <property type="entry name" value="Peptidase_M20_dimer"/>
</dbReference>
<dbReference type="SUPFAM" id="SSF55031">
    <property type="entry name" value="Bacterial exopeptidase dimerisation domain"/>
    <property type="match status" value="1"/>
</dbReference>
<accession>A0A5M6DDS9</accession>
<dbReference type="EMBL" id="VWSF01000008">
    <property type="protein sequence ID" value="KAA5545721.1"/>
    <property type="molecule type" value="Genomic_DNA"/>
</dbReference>
<protein>
    <submittedName>
        <fullName evidence="4">Amidohydrolase</fullName>
    </submittedName>
</protein>
<evidence type="ECO:0000313" key="4">
    <source>
        <dbReference type="EMBL" id="KAA5545721.1"/>
    </source>
</evidence>
<keyword evidence="2" id="KW-0464">Manganese</keyword>
<name>A0A5M6DDS9_9BACT</name>
<dbReference type="Pfam" id="PF01546">
    <property type="entry name" value="Peptidase_M20"/>
    <property type="match status" value="1"/>
</dbReference>
<dbReference type="NCBIfam" id="TIGR01891">
    <property type="entry name" value="amidohydrolases"/>
    <property type="match status" value="1"/>
</dbReference>
<dbReference type="Gene3D" id="3.40.630.10">
    <property type="entry name" value="Zn peptidases"/>
    <property type="match status" value="1"/>
</dbReference>
<sequence length="448" mass="48523">MLKVIFSRGFWLLLILGFFRQELVAQTQVTDKAISQFIQTASPDLSKLYQHLHTNPELSFQEKNTSARIASELKALGYTVTTNIGGYGVVGVLKNGNGPTVLIRTDLDALPILEETGLPYASKAIGKSDDGKDVAVMQACGHDVHMTVFTGVAKTLVQFKNNWKGTLVLIGQPAEERSGGAKAMLQEGLFTKFPKPDYIVALHANASIPAGQVGYTEGNIMANVDAVDITVRGIGGHGAVPDKVKDPVVLASQLVLALQTIVSREISPFQPAVVTVGSIHGGTSFNVIPDEVKLQLTLRSYNDAVRNNTIASIKRMCEGLARAAGMPENRLPLVTVRDQFTPFTYNDVALTRRLTTSFKRVLGSDKVVETPPSMVGEDFAFYGRTEAKIPICMFWLGTVDPKKVVESKAQNIELPGLHSSKFTPLPEPTIKTGVLAMSTAVLDLFNQK</sequence>
<dbReference type="InterPro" id="IPR036264">
    <property type="entry name" value="Bact_exopeptidase_dim_dom"/>
</dbReference>
<comment type="cofactor">
    <cofactor evidence="2">
        <name>Mn(2+)</name>
        <dbReference type="ChEBI" id="CHEBI:29035"/>
    </cofactor>
    <text evidence="2">The Mn(2+) ion enhances activity.</text>
</comment>
<feature type="binding site" evidence="2">
    <location>
        <position position="140"/>
    </location>
    <ligand>
        <name>Mn(2+)</name>
        <dbReference type="ChEBI" id="CHEBI:29035"/>
        <label>2</label>
    </ligand>
</feature>
<keyword evidence="1 4" id="KW-0378">Hydrolase</keyword>
<feature type="binding site" evidence="2">
    <location>
        <position position="418"/>
    </location>
    <ligand>
        <name>Mn(2+)</name>
        <dbReference type="ChEBI" id="CHEBI:29035"/>
        <label>2</label>
    </ligand>
</feature>
<feature type="binding site" evidence="2">
    <location>
        <position position="142"/>
    </location>
    <ligand>
        <name>Mn(2+)</name>
        <dbReference type="ChEBI" id="CHEBI:29035"/>
        <label>2</label>
    </ligand>
</feature>
<dbReference type="Gene3D" id="3.30.70.360">
    <property type="match status" value="1"/>
</dbReference>
<evidence type="ECO:0000259" key="3">
    <source>
        <dbReference type="Pfam" id="PF07687"/>
    </source>
</evidence>
<dbReference type="Proteomes" id="UP000323426">
    <property type="component" value="Unassembled WGS sequence"/>
</dbReference>
<gene>
    <name evidence="4" type="ORF">F0145_12370</name>
</gene>
<evidence type="ECO:0000256" key="2">
    <source>
        <dbReference type="PIRSR" id="PIRSR005962-1"/>
    </source>
</evidence>
<dbReference type="RefSeq" id="WP_150088724.1">
    <property type="nucleotide sequence ID" value="NZ_VWSF01000008.1"/>
</dbReference>
<dbReference type="PANTHER" id="PTHR11014">
    <property type="entry name" value="PEPTIDASE M20 FAMILY MEMBER"/>
    <property type="match status" value="1"/>
</dbReference>
<dbReference type="PANTHER" id="PTHR11014:SF63">
    <property type="entry name" value="METALLOPEPTIDASE, PUTATIVE (AFU_ORTHOLOGUE AFUA_6G09600)-RELATED"/>
    <property type="match status" value="1"/>
</dbReference>
<keyword evidence="5" id="KW-1185">Reference proteome</keyword>
<evidence type="ECO:0000313" key="5">
    <source>
        <dbReference type="Proteomes" id="UP000323426"/>
    </source>
</evidence>
<feature type="binding site" evidence="2">
    <location>
        <position position="203"/>
    </location>
    <ligand>
        <name>Mn(2+)</name>
        <dbReference type="ChEBI" id="CHEBI:29035"/>
        <label>2</label>
    </ligand>
</feature>